<reference evidence="2 3" key="1">
    <citation type="submission" date="2009-11" db="EMBL/GenBank/DDBJ databases">
        <title>Annotation of Allomyces macrogynus ATCC 38327.</title>
        <authorList>
            <consortium name="The Broad Institute Genome Sequencing Platform"/>
            <person name="Russ C."/>
            <person name="Cuomo C."/>
            <person name="Burger G."/>
            <person name="Gray M.W."/>
            <person name="Holland P.W.H."/>
            <person name="King N."/>
            <person name="Lang F.B.F."/>
            <person name="Roger A.J."/>
            <person name="Ruiz-Trillo I."/>
            <person name="Young S.K."/>
            <person name="Zeng Q."/>
            <person name="Gargeya S."/>
            <person name="Fitzgerald M."/>
            <person name="Haas B."/>
            <person name="Abouelleil A."/>
            <person name="Alvarado L."/>
            <person name="Arachchi H.M."/>
            <person name="Berlin A."/>
            <person name="Chapman S.B."/>
            <person name="Gearin G."/>
            <person name="Goldberg J."/>
            <person name="Griggs A."/>
            <person name="Gujja S."/>
            <person name="Hansen M."/>
            <person name="Heiman D."/>
            <person name="Howarth C."/>
            <person name="Larimer J."/>
            <person name="Lui A."/>
            <person name="MacDonald P.J.P."/>
            <person name="McCowen C."/>
            <person name="Montmayeur A."/>
            <person name="Murphy C."/>
            <person name="Neiman D."/>
            <person name="Pearson M."/>
            <person name="Priest M."/>
            <person name="Roberts A."/>
            <person name="Saif S."/>
            <person name="Shea T."/>
            <person name="Sisk P."/>
            <person name="Stolte C."/>
            <person name="Sykes S."/>
            <person name="Wortman J."/>
            <person name="Nusbaum C."/>
            <person name="Birren B."/>
        </authorList>
    </citation>
    <scope>NUCLEOTIDE SEQUENCE [LARGE SCALE GENOMIC DNA]</scope>
    <source>
        <strain evidence="2 3">ATCC 38327</strain>
    </source>
</reference>
<evidence type="ECO:0000313" key="3">
    <source>
        <dbReference type="Proteomes" id="UP000054350"/>
    </source>
</evidence>
<sequence>MSPKATVDWLNLCILMNGDPEFAPASKEMSDCEVETVACQLALLASCQERSKLPPALDEASSSGAKDAVVEE</sequence>
<dbReference type="VEuPathDB" id="FungiDB:AMAG_15063"/>
<protein>
    <submittedName>
        <fullName evidence="2">Uncharacterized protein</fullName>
    </submittedName>
</protein>
<gene>
    <name evidence="2" type="ORF">AMAG_15063</name>
</gene>
<organism evidence="2 3">
    <name type="scientific">Allomyces macrogynus (strain ATCC 38327)</name>
    <name type="common">Allomyces javanicus var. macrogynus</name>
    <dbReference type="NCBI Taxonomy" id="578462"/>
    <lineage>
        <taxon>Eukaryota</taxon>
        <taxon>Fungi</taxon>
        <taxon>Fungi incertae sedis</taxon>
        <taxon>Blastocladiomycota</taxon>
        <taxon>Blastocladiomycetes</taxon>
        <taxon>Blastocladiales</taxon>
        <taxon>Blastocladiaceae</taxon>
        <taxon>Allomyces</taxon>
    </lineage>
</organism>
<reference evidence="3" key="2">
    <citation type="submission" date="2009-11" db="EMBL/GenBank/DDBJ databases">
        <title>The Genome Sequence of Allomyces macrogynus strain ATCC 38327.</title>
        <authorList>
            <consortium name="The Broad Institute Genome Sequencing Platform"/>
            <person name="Russ C."/>
            <person name="Cuomo C."/>
            <person name="Shea T."/>
            <person name="Young S.K."/>
            <person name="Zeng Q."/>
            <person name="Koehrsen M."/>
            <person name="Haas B."/>
            <person name="Borodovsky M."/>
            <person name="Guigo R."/>
            <person name="Alvarado L."/>
            <person name="Berlin A."/>
            <person name="Borenstein D."/>
            <person name="Chen Z."/>
            <person name="Engels R."/>
            <person name="Freedman E."/>
            <person name="Gellesch M."/>
            <person name="Goldberg J."/>
            <person name="Griggs A."/>
            <person name="Gujja S."/>
            <person name="Heiman D."/>
            <person name="Hepburn T."/>
            <person name="Howarth C."/>
            <person name="Jen D."/>
            <person name="Larson L."/>
            <person name="Lewis B."/>
            <person name="Mehta T."/>
            <person name="Park D."/>
            <person name="Pearson M."/>
            <person name="Roberts A."/>
            <person name="Saif S."/>
            <person name="Shenoy N."/>
            <person name="Sisk P."/>
            <person name="Stolte C."/>
            <person name="Sykes S."/>
            <person name="Walk T."/>
            <person name="White J."/>
            <person name="Yandava C."/>
            <person name="Burger G."/>
            <person name="Gray M.W."/>
            <person name="Holland P.W.H."/>
            <person name="King N."/>
            <person name="Lang F.B.F."/>
            <person name="Roger A.J."/>
            <person name="Ruiz-Trillo I."/>
            <person name="Lander E."/>
            <person name="Nusbaum C."/>
        </authorList>
    </citation>
    <scope>NUCLEOTIDE SEQUENCE [LARGE SCALE GENOMIC DNA]</scope>
    <source>
        <strain evidence="3">ATCC 38327</strain>
    </source>
</reference>
<name>A0A0L0T5L1_ALLM3</name>
<proteinExistence type="predicted"/>
<dbReference type="AlphaFoldDB" id="A0A0L0T5L1"/>
<keyword evidence="3" id="KW-1185">Reference proteome</keyword>
<dbReference type="EMBL" id="GG745364">
    <property type="protein sequence ID" value="KNE70083.1"/>
    <property type="molecule type" value="Genomic_DNA"/>
</dbReference>
<accession>A0A0L0T5L1</accession>
<evidence type="ECO:0000313" key="2">
    <source>
        <dbReference type="EMBL" id="KNE70083.1"/>
    </source>
</evidence>
<feature type="region of interest" description="Disordered" evidence="1">
    <location>
        <begin position="53"/>
        <end position="72"/>
    </location>
</feature>
<evidence type="ECO:0000256" key="1">
    <source>
        <dbReference type="SAM" id="MobiDB-lite"/>
    </source>
</evidence>
<dbReference type="Proteomes" id="UP000054350">
    <property type="component" value="Unassembled WGS sequence"/>
</dbReference>